<keyword evidence="1" id="KW-1133">Transmembrane helix</keyword>
<comment type="caution">
    <text evidence="2">The sequence shown here is derived from an EMBL/GenBank/DDBJ whole genome shotgun (WGS) entry which is preliminary data.</text>
</comment>
<name>A0A3N2DZL2_9GAMM</name>
<keyword evidence="1" id="KW-0812">Transmembrane</keyword>
<sequence length="173" mass="19863">MATLRKHEDDQPWFKQFWPWFIIALPATAVVASLHLVYVAMEQKPDLVRTNYYKDGLAINEELSAERLADQLDINADMRFTDEMITIDLKGRIHTKPVNIVIAFQHPTDATKDTTIIATRGADNIYRSTEGIPAQRWYIGLEGMDEASMKMWNIKGEVDLSQQEHITLTDRSL</sequence>
<feature type="transmembrane region" description="Helical" evidence="1">
    <location>
        <begin position="20"/>
        <end position="41"/>
    </location>
</feature>
<accession>A0A3N2DZL2</accession>
<keyword evidence="1" id="KW-0472">Membrane</keyword>
<evidence type="ECO:0000313" key="3">
    <source>
        <dbReference type="Proteomes" id="UP000275394"/>
    </source>
</evidence>
<keyword evidence="3" id="KW-1185">Reference proteome</keyword>
<proteinExistence type="predicted"/>
<dbReference type="InterPro" id="IPR008620">
    <property type="entry name" value="FixH"/>
</dbReference>
<evidence type="ECO:0008006" key="4">
    <source>
        <dbReference type="Google" id="ProtNLM"/>
    </source>
</evidence>
<dbReference type="AlphaFoldDB" id="A0A3N2DZL2"/>
<dbReference type="RefSeq" id="WP_123711190.1">
    <property type="nucleotide sequence ID" value="NZ_RKHR01000003.1"/>
</dbReference>
<dbReference type="Pfam" id="PF05751">
    <property type="entry name" value="FixH"/>
    <property type="match status" value="1"/>
</dbReference>
<organism evidence="2 3">
    <name type="scientific">Sinobacterium caligoides</name>
    <dbReference type="NCBI Taxonomy" id="933926"/>
    <lineage>
        <taxon>Bacteria</taxon>
        <taxon>Pseudomonadati</taxon>
        <taxon>Pseudomonadota</taxon>
        <taxon>Gammaproteobacteria</taxon>
        <taxon>Cellvibrionales</taxon>
        <taxon>Spongiibacteraceae</taxon>
        <taxon>Sinobacterium</taxon>
    </lineage>
</organism>
<reference evidence="2 3" key="1">
    <citation type="submission" date="2018-11" db="EMBL/GenBank/DDBJ databases">
        <title>Genomic Encyclopedia of Type Strains, Phase IV (KMG-IV): sequencing the most valuable type-strain genomes for metagenomic binning, comparative biology and taxonomic classification.</title>
        <authorList>
            <person name="Goeker M."/>
        </authorList>
    </citation>
    <scope>NUCLEOTIDE SEQUENCE [LARGE SCALE GENOMIC DNA]</scope>
    <source>
        <strain evidence="2 3">DSM 100316</strain>
    </source>
</reference>
<evidence type="ECO:0000313" key="2">
    <source>
        <dbReference type="EMBL" id="ROS05268.1"/>
    </source>
</evidence>
<dbReference type="OrthoDB" id="5295180at2"/>
<protein>
    <recommendedName>
        <fullName evidence="4">Nitrogen fixation protein FixH</fullName>
    </recommendedName>
</protein>
<evidence type="ECO:0000256" key="1">
    <source>
        <dbReference type="SAM" id="Phobius"/>
    </source>
</evidence>
<gene>
    <name evidence="2" type="ORF">EDC56_0798</name>
</gene>
<dbReference type="EMBL" id="RKHR01000003">
    <property type="protein sequence ID" value="ROS05268.1"/>
    <property type="molecule type" value="Genomic_DNA"/>
</dbReference>
<dbReference type="Proteomes" id="UP000275394">
    <property type="component" value="Unassembled WGS sequence"/>
</dbReference>